<keyword evidence="11" id="KW-0732">Signal</keyword>
<dbReference type="CDD" id="cd11065">
    <property type="entry name" value="CYP64-like"/>
    <property type="match status" value="1"/>
</dbReference>
<dbReference type="Gene3D" id="1.10.630.10">
    <property type="entry name" value="Cytochrome P450"/>
    <property type="match status" value="1"/>
</dbReference>
<comment type="caution">
    <text evidence="12">The sequence shown here is derived from an EMBL/GenBank/DDBJ whole genome shotgun (WGS) entry which is preliminary data.</text>
</comment>
<evidence type="ECO:0000256" key="7">
    <source>
        <dbReference type="ARBA" id="ARBA00023004"/>
    </source>
</evidence>
<reference evidence="12" key="1">
    <citation type="submission" date="2023-03" db="EMBL/GenBank/DDBJ databases">
        <title>Massive genome expansion in bonnet fungi (Mycena s.s.) driven by repeated elements and novel gene families across ecological guilds.</title>
        <authorList>
            <consortium name="Lawrence Berkeley National Laboratory"/>
            <person name="Harder C.B."/>
            <person name="Miyauchi S."/>
            <person name="Viragh M."/>
            <person name="Kuo A."/>
            <person name="Thoen E."/>
            <person name="Andreopoulos B."/>
            <person name="Lu D."/>
            <person name="Skrede I."/>
            <person name="Drula E."/>
            <person name="Henrissat B."/>
            <person name="Morin E."/>
            <person name="Kohler A."/>
            <person name="Barry K."/>
            <person name="LaButti K."/>
            <person name="Morin E."/>
            <person name="Salamov A."/>
            <person name="Lipzen A."/>
            <person name="Mereny Z."/>
            <person name="Hegedus B."/>
            <person name="Baldrian P."/>
            <person name="Stursova M."/>
            <person name="Weitz H."/>
            <person name="Taylor A."/>
            <person name="Grigoriev I.V."/>
            <person name="Nagy L.G."/>
            <person name="Martin F."/>
            <person name="Kauserud H."/>
        </authorList>
    </citation>
    <scope>NUCLEOTIDE SEQUENCE</scope>
    <source>
        <strain evidence="12">9284</strain>
    </source>
</reference>
<keyword evidence="8 10" id="KW-0503">Monooxygenase</keyword>
<evidence type="ECO:0000256" key="5">
    <source>
        <dbReference type="ARBA" id="ARBA00022723"/>
    </source>
</evidence>
<dbReference type="Pfam" id="PF00067">
    <property type="entry name" value="p450"/>
    <property type="match status" value="1"/>
</dbReference>
<dbReference type="PROSITE" id="PS00086">
    <property type="entry name" value="CYTOCHROME_P450"/>
    <property type="match status" value="1"/>
</dbReference>
<evidence type="ECO:0000313" key="12">
    <source>
        <dbReference type="EMBL" id="KAJ7604452.1"/>
    </source>
</evidence>
<feature type="chain" id="PRO_5041956950" evidence="11">
    <location>
        <begin position="19"/>
        <end position="504"/>
    </location>
</feature>
<keyword evidence="7 9" id="KW-0408">Iron</keyword>
<name>A0AAD7AZ07_9AGAR</name>
<dbReference type="InterPro" id="IPR050364">
    <property type="entry name" value="Cytochrome_P450_fung"/>
</dbReference>
<evidence type="ECO:0000256" key="3">
    <source>
        <dbReference type="ARBA" id="ARBA00010617"/>
    </source>
</evidence>
<dbReference type="PANTHER" id="PTHR46300:SF7">
    <property type="entry name" value="P450, PUTATIVE (EUROFUNG)-RELATED"/>
    <property type="match status" value="1"/>
</dbReference>
<dbReference type="PRINTS" id="PR00463">
    <property type="entry name" value="EP450I"/>
</dbReference>
<dbReference type="GO" id="GO:0005506">
    <property type="term" value="F:iron ion binding"/>
    <property type="evidence" value="ECO:0007669"/>
    <property type="project" value="InterPro"/>
</dbReference>
<gene>
    <name evidence="12" type="ORF">FB45DRAFT_956744</name>
</gene>
<proteinExistence type="inferred from homology"/>
<sequence length="504" mass="56140">MALSWIDISLATFGVGLLYKLATRRATAPPPPGPLGLPFVGNLLDMPNFKAWIRYAEWGDKYGDMCSVNVLGQQITIINSAKIAFDLLDKKSSIYSDRPVIPLGGEMIGWKDTLVLMPYGDRFRNFRRLAHSLFGSRSTMASFEPLVEIESHRFLKRVNKTPEDFQDHIGKTAGAIILRISHGYNVKDEGEDAFVTLANTAMEQFAQATAPGLFLVNSIPLLRYVPSWFPGAGFQHTAQFYKETLMRMADEPFEVVKQELANGTAQHSLLSGLLDGKNLDAREEFDVKWLAASLHSAGADTTVSAIYAFFKAMILFPDCQAKAQAEIDAVVGNDRLPGFADKEHLPYTTALALEVHRWHTVGPTGMPHRLVADDVHNGYLLPKGSLVLTNIWKMTHDPRVYTNPWTFNPERFIATEGHQPEMDPRDLMFGFGRRICPGRVLADASVWMTAAMSLAVFNIGRHPEHPHIDLDVTSGTISHPSHFKCSIKPRSQRALDLILADEKV</sequence>
<dbReference type="EMBL" id="JARKIF010000104">
    <property type="protein sequence ID" value="KAJ7604452.1"/>
    <property type="molecule type" value="Genomic_DNA"/>
</dbReference>
<dbReference type="InterPro" id="IPR002401">
    <property type="entry name" value="Cyt_P450_E_grp-I"/>
</dbReference>
<evidence type="ECO:0000256" key="1">
    <source>
        <dbReference type="ARBA" id="ARBA00001971"/>
    </source>
</evidence>
<keyword evidence="6 10" id="KW-0560">Oxidoreductase</keyword>
<dbReference type="InterPro" id="IPR017972">
    <property type="entry name" value="Cyt_P450_CS"/>
</dbReference>
<evidence type="ECO:0000256" key="9">
    <source>
        <dbReference type="PIRSR" id="PIRSR602401-1"/>
    </source>
</evidence>
<dbReference type="GO" id="GO:0020037">
    <property type="term" value="F:heme binding"/>
    <property type="evidence" value="ECO:0007669"/>
    <property type="project" value="InterPro"/>
</dbReference>
<feature type="binding site" description="axial binding residue" evidence="9">
    <location>
        <position position="436"/>
    </location>
    <ligand>
        <name>heme</name>
        <dbReference type="ChEBI" id="CHEBI:30413"/>
    </ligand>
    <ligandPart>
        <name>Fe</name>
        <dbReference type="ChEBI" id="CHEBI:18248"/>
    </ligandPart>
</feature>
<comment type="similarity">
    <text evidence="3 10">Belongs to the cytochrome P450 family.</text>
</comment>
<dbReference type="InterPro" id="IPR036396">
    <property type="entry name" value="Cyt_P450_sf"/>
</dbReference>
<dbReference type="SUPFAM" id="SSF48264">
    <property type="entry name" value="Cytochrome P450"/>
    <property type="match status" value="1"/>
</dbReference>
<dbReference type="Proteomes" id="UP001221142">
    <property type="component" value="Unassembled WGS sequence"/>
</dbReference>
<dbReference type="AlphaFoldDB" id="A0AAD7AZ07"/>
<comment type="pathway">
    <text evidence="2">Secondary metabolite biosynthesis.</text>
</comment>
<organism evidence="12 13">
    <name type="scientific">Roridomyces roridus</name>
    <dbReference type="NCBI Taxonomy" id="1738132"/>
    <lineage>
        <taxon>Eukaryota</taxon>
        <taxon>Fungi</taxon>
        <taxon>Dikarya</taxon>
        <taxon>Basidiomycota</taxon>
        <taxon>Agaricomycotina</taxon>
        <taxon>Agaricomycetes</taxon>
        <taxon>Agaricomycetidae</taxon>
        <taxon>Agaricales</taxon>
        <taxon>Marasmiineae</taxon>
        <taxon>Mycenaceae</taxon>
        <taxon>Roridomyces</taxon>
    </lineage>
</organism>
<evidence type="ECO:0000313" key="13">
    <source>
        <dbReference type="Proteomes" id="UP001221142"/>
    </source>
</evidence>
<evidence type="ECO:0000256" key="4">
    <source>
        <dbReference type="ARBA" id="ARBA00022617"/>
    </source>
</evidence>
<dbReference type="PANTHER" id="PTHR46300">
    <property type="entry name" value="P450, PUTATIVE (EUROFUNG)-RELATED-RELATED"/>
    <property type="match status" value="1"/>
</dbReference>
<comment type="cofactor">
    <cofactor evidence="1 9">
        <name>heme</name>
        <dbReference type="ChEBI" id="CHEBI:30413"/>
    </cofactor>
</comment>
<evidence type="ECO:0000256" key="2">
    <source>
        <dbReference type="ARBA" id="ARBA00005179"/>
    </source>
</evidence>
<evidence type="ECO:0000256" key="6">
    <source>
        <dbReference type="ARBA" id="ARBA00023002"/>
    </source>
</evidence>
<protein>
    <submittedName>
        <fullName evidence="12">Cytochrome P450</fullName>
    </submittedName>
</protein>
<keyword evidence="4 9" id="KW-0349">Heme</keyword>
<keyword evidence="13" id="KW-1185">Reference proteome</keyword>
<accession>A0AAD7AZ07</accession>
<evidence type="ECO:0000256" key="10">
    <source>
        <dbReference type="RuleBase" id="RU000461"/>
    </source>
</evidence>
<evidence type="ECO:0000256" key="8">
    <source>
        <dbReference type="ARBA" id="ARBA00023033"/>
    </source>
</evidence>
<feature type="signal peptide" evidence="11">
    <location>
        <begin position="1"/>
        <end position="18"/>
    </location>
</feature>
<keyword evidence="5 9" id="KW-0479">Metal-binding</keyword>
<dbReference type="GO" id="GO:0004497">
    <property type="term" value="F:monooxygenase activity"/>
    <property type="evidence" value="ECO:0007669"/>
    <property type="project" value="UniProtKB-KW"/>
</dbReference>
<evidence type="ECO:0000256" key="11">
    <source>
        <dbReference type="SAM" id="SignalP"/>
    </source>
</evidence>
<dbReference type="InterPro" id="IPR001128">
    <property type="entry name" value="Cyt_P450"/>
</dbReference>
<dbReference type="GO" id="GO:0016705">
    <property type="term" value="F:oxidoreductase activity, acting on paired donors, with incorporation or reduction of molecular oxygen"/>
    <property type="evidence" value="ECO:0007669"/>
    <property type="project" value="InterPro"/>
</dbReference>